<evidence type="ECO:0000313" key="2">
    <source>
        <dbReference type="Proteomes" id="UP001454036"/>
    </source>
</evidence>
<gene>
    <name evidence="1" type="ORF">LIER_02089</name>
</gene>
<reference evidence="1 2" key="1">
    <citation type="submission" date="2024-01" db="EMBL/GenBank/DDBJ databases">
        <title>The complete chloroplast genome sequence of Lithospermum erythrorhizon: insights into the phylogenetic relationship among Boraginaceae species and the maternal lineages of purple gromwells.</title>
        <authorList>
            <person name="Okada T."/>
            <person name="Watanabe K."/>
        </authorList>
    </citation>
    <scope>NUCLEOTIDE SEQUENCE [LARGE SCALE GENOMIC DNA]</scope>
</reference>
<protein>
    <submittedName>
        <fullName evidence="1">Uncharacterized protein</fullName>
    </submittedName>
</protein>
<organism evidence="1 2">
    <name type="scientific">Lithospermum erythrorhizon</name>
    <name type="common">Purple gromwell</name>
    <name type="synonym">Lithospermum officinale var. erythrorhizon</name>
    <dbReference type="NCBI Taxonomy" id="34254"/>
    <lineage>
        <taxon>Eukaryota</taxon>
        <taxon>Viridiplantae</taxon>
        <taxon>Streptophyta</taxon>
        <taxon>Embryophyta</taxon>
        <taxon>Tracheophyta</taxon>
        <taxon>Spermatophyta</taxon>
        <taxon>Magnoliopsida</taxon>
        <taxon>eudicotyledons</taxon>
        <taxon>Gunneridae</taxon>
        <taxon>Pentapetalae</taxon>
        <taxon>asterids</taxon>
        <taxon>lamiids</taxon>
        <taxon>Boraginales</taxon>
        <taxon>Boraginaceae</taxon>
        <taxon>Boraginoideae</taxon>
        <taxon>Lithospermeae</taxon>
        <taxon>Lithospermum</taxon>
    </lineage>
</organism>
<comment type="caution">
    <text evidence="1">The sequence shown here is derived from an EMBL/GenBank/DDBJ whole genome shotgun (WGS) entry which is preliminary data.</text>
</comment>
<proteinExistence type="predicted"/>
<sequence length="103" mass="12057">MTSRFCNLRVKIRQFCVGDLVSRVFKARKPKKQDKLNLKWEGPYKIRRVIGMGTYEWEELSGRVIKHTWHEIYLVLLPIRFGPDLSTTGIDSVWVPGKIGPDR</sequence>
<dbReference type="AlphaFoldDB" id="A0AAV3NSW7"/>
<dbReference type="EMBL" id="BAABME010000220">
    <property type="protein sequence ID" value="GAA0140802.1"/>
    <property type="molecule type" value="Genomic_DNA"/>
</dbReference>
<dbReference type="Proteomes" id="UP001454036">
    <property type="component" value="Unassembled WGS sequence"/>
</dbReference>
<keyword evidence="2" id="KW-1185">Reference proteome</keyword>
<accession>A0AAV3NSW7</accession>
<evidence type="ECO:0000313" key="1">
    <source>
        <dbReference type="EMBL" id="GAA0140802.1"/>
    </source>
</evidence>
<name>A0AAV3NSW7_LITER</name>